<proteinExistence type="predicted"/>
<protein>
    <submittedName>
        <fullName evidence="1">Uncharacterized protein</fullName>
    </submittedName>
</protein>
<reference evidence="1" key="1">
    <citation type="journal article" date="2014" name="Front. Microbiol.">
        <title>High frequency of phylogenetically diverse reductive dehalogenase-homologous genes in deep subseafloor sedimentary metagenomes.</title>
        <authorList>
            <person name="Kawai M."/>
            <person name="Futagami T."/>
            <person name="Toyoda A."/>
            <person name="Takaki Y."/>
            <person name="Nishi S."/>
            <person name="Hori S."/>
            <person name="Arai W."/>
            <person name="Tsubouchi T."/>
            <person name="Morono Y."/>
            <person name="Uchiyama I."/>
            <person name="Ito T."/>
            <person name="Fujiyama A."/>
            <person name="Inagaki F."/>
            <person name="Takami H."/>
        </authorList>
    </citation>
    <scope>NUCLEOTIDE SEQUENCE</scope>
    <source>
        <strain evidence="1">Expedition CK06-06</strain>
    </source>
</reference>
<dbReference type="EMBL" id="BART01004789">
    <property type="protein sequence ID" value="GAG56991.1"/>
    <property type="molecule type" value="Genomic_DNA"/>
</dbReference>
<gene>
    <name evidence="1" type="ORF">S01H4_11692</name>
</gene>
<dbReference type="AlphaFoldDB" id="X1AA39"/>
<sequence>MASVVIALSFIVLAWAQFRTSDYAENYGETTDAEIAKLKEILIVEHIFYDVSSETISIYLLNCGAIDNVKIQSIHVNDTGLQITSLNFLNGTSIPDQDLDRGEEGYLLLPCGALTAG</sequence>
<comment type="caution">
    <text evidence="1">The sequence shown here is derived from an EMBL/GenBank/DDBJ whole genome shotgun (WGS) entry which is preliminary data.</text>
</comment>
<evidence type="ECO:0000313" key="1">
    <source>
        <dbReference type="EMBL" id="GAG56991.1"/>
    </source>
</evidence>
<organism evidence="1">
    <name type="scientific">marine sediment metagenome</name>
    <dbReference type="NCBI Taxonomy" id="412755"/>
    <lineage>
        <taxon>unclassified sequences</taxon>
        <taxon>metagenomes</taxon>
        <taxon>ecological metagenomes</taxon>
    </lineage>
</organism>
<feature type="non-terminal residue" evidence="1">
    <location>
        <position position="117"/>
    </location>
</feature>
<accession>X1AA39</accession>
<name>X1AA39_9ZZZZ</name>